<dbReference type="OMA" id="VECHLRT"/>
<dbReference type="EMBL" id="BFEA01001053">
    <property type="protein sequence ID" value="GBG92412.1"/>
    <property type="molecule type" value="Genomic_DNA"/>
</dbReference>
<organism evidence="1 2">
    <name type="scientific">Chara braunii</name>
    <name type="common">Braun's stonewort</name>
    <dbReference type="NCBI Taxonomy" id="69332"/>
    <lineage>
        <taxon>Eukaryota</taxon>
        <taxon>Viridiplantae</taxon>
        <taxon>Streptophyta</taxon>
        <taxon>Charophyceae</taxon>
        <taxon>Charales</taxon>
        <taxon>Characeae</taxon>
        <taxon>Chara</taxon>
    </lineage>
</organism>
<dbReference type="Proteomes" id="UP000265515">
    <property type="component" value="Unassembled WGS sequence"/>
</dbReference>
<dbReference type="PANTHER" id="PTHR21301">
    <property type="entry name" value="REVERSE TRANSCRIPTASE"/>
    <property type="match status" value="1"/>
</dbReference>
<sequence length="672" mass="77167">MEAFSIRRLIKDAFRRFAGEEAAQWLDGIVFGWTYDKSVAAHVCRPKQLFKDFDIEQWTKQYDPTQCRCRTNRYLSLHSQHTLELFPGSEQTHVLTMDTSIINNGWLQAMLKAGLNHVPLRAYDIGEALYEVDLLLDKLVIVSYDIASKSESRRRKLKQLVLQKAEAKMVGHCSKNRHISAEPIDRTSTRREIDFLTDHFLICPTDKSASTPPFVCVEFIRVLALRKLQGSDFVPLNEDPDPLIDSIRGELTHLPALHVGNGALPHLMTVYKAHKRTFRWITNTANTVVSPMASLCASLLSFLIPCVQGTCEEKSIEMEAEYGVKPNLWWPIASVGQFATNLPQLLFSVYTADITRCFETIPTDDSEHSLVMAVRFFVQLALEYRRDRSSRDVIRVRVSADGYFPSWVEERLQNTGNELFFNEEEIVAVTQWCLTHNLVQMGTCVWKQVLGIPMGLACSPVWCDIYFFRYEYQAMIRFLRTGNERLVPAFDDTYRYVDDLCSLNNPSTREFFKEDCDQITNPIWIYPKSYIEMKETTEVKDGEVGISTNFLNMTIAVSSREQGTYSTSKHDKKKGMSFPPCRFMRFNSNRSIAQSLQVITAQTALILLLCTDPREAAKEINEIVSVMFENGSETQRCWAIVKKLLEGSFDYHPGQVDRHLVECHLRTDFNMD</sequence>
<keyword evidence="2" id="KW-1185">Reference proteome</keyword>
<comment type="caution">
    <text evidence="1">The sequence shown here is derived from an EMBL/GenBank/DDBJ whole genome shotgun (WGS) entry which is preliminary data.</text>
</comment>
<reference evidence="1 2" key="1">
    <citation type="journal article" date="2018" name="Cell">
        <title>The Chara Genome: Secondary Complexity and Implications for Plant Terrestrialization.</title>
        <authorList>
            <person name="Nishiyama T."/>
            <person name="Sakayama H."/>
            <person name="Vries J.D."/>
            <person name="Buschmann H."/>
            <person name="Saint-Marcoux D."/>
            <person name="Ullrich K.K."/>
            <person name="Haas F.B."/>
            <person name="Vanderstraeten L."/>
            <person name="Becker D."/>
            <person name="Lang D."/>
            <person name="Vosolsobe S."/>
            <person name="Rombauts S."/>
            <person name="Wilhelmsson P.K.I."/>
            <person name="Janitza P."/>
            <person name="Kern R."/>
            <person name="Heyl A."/>
            <person name="Rumpler F."/>
            <person name="Villalobos L.I.A.C."/>
            <person name="Clay J.M."/>
            <person name="Skokan R."/>
            <person name="Toyoda A."/>
            <person name="Suzuki Y."/>
            <person name="Kagoshima H."/>
            <person name="Schijlen E."/>
            <person name="Tajeshwar N."/>
            <person name="Catarino B."/>
            <person name="Hetherington A.J."/>
            <person name="Saltykova A."/>
            <person name="Bonnot C."/>
            <person name="Breuninger H."/>
            <person name="Symeonidi A."/>
            <person name="Radhakrishnan G.V."/>
            <person name="Van Nieuwerburgh F."/>
            <person name="Deforce D."/>
            <person name="Chang C."/>
            <person name="Karol K.G."/>
            <person name="Hedrich R."/>
            <person name="Ulvskov P."/>
            <person name="Glockner G."/>
            <person name="Delwiche C.F."/>
            <person name="Petrasek J."/>
            <person name="Van de Peer Y."/>
            <person name="Friml J."/>
            <person name="Beilby M."/>
            <person name="Dolan L."/>
            <person name="Kohara Y."/>
            <person name="Sugano S."/>
            <person name="Fujiyama A."/>
            <person name="Delaux P.-M."/>
            <person name="Quint M."/>
            <person name="TheiBen G."/>
            <person name="Hagemann M."/>
            <person name="Harholt J."/>
            <person name="Dunand C."/>
            <person name="Zachgo S."/>
            <person name="Langdale J."/>
            <person name="Maumus F."/>
            <person name="Straeten D.V.D."/>
            <person name="Gould S.B."/>
            <person name="Rensing S.A."/>
        </authorList>
    </citation>
    <scope>NUCLEOTIDE SEQUENCE [LARGE SCALE GENOMIC DNA]</scope>
    <source>
        <strain evidence="1 2">S276</strain>
    </source>
</reference>
<accession>A0A388MD55</accession>
<name>A0A388MD55_CHABU</name>
<dbReference type="OrthoDB" id="6142688at2759"/>
<evidence type="ECO:0000313" key="1">
    <source>
        <dbReference type="EMBL" id="GBG92412.1"/>
    </source>
</evidence>
<dbReference type="Gramene" id="GBG92412">
    <property type="protein sequence ID" value="GBG92412"/>
    <property type="gene ID" value="CBR_g55347"/>
</dbReference>
<gene>
    <name evidence="1" type="ORF">CBR_g55347</name>
</gene>
<dbReference type="AlphaFoldDB" id="A0A388MD55"/>
<evidence type="ECO:0000313" key="2">
    <source>
        <dbReference type="Proteomes" id="UP000265515"/>
    </source>
</evidence>
<protein>
    <recommendedName>
        <fullName evidence="3">Reverse transcriptase domain-containing protein</fullName>
    </recommendedName>
</protein>
<dbReference type="PANTHER" id="PTHR21301:SF10">
    <property type="entry name" value="REVERSE TRANSCRIPTASE DOMAIN-CONTAINING PROTEIN"/>
    <property type="match status" value="1"/>
</dbReference>
<proteinExistence type="predicted"/>
<evidence type="ECO:0008006" key="3">
    <source>
        <dbReference type="Google" id="ProtNLM"/>
    </source>
</evidence>